<name>A0A1H8BDI7_9SPHN</name>
<evidence type="ECO:0000313" key="2">
    <source>
        <dbReference type="Proteomes" id="UP000199206"/>
    </source>
</evidence>
<dbReference type="EMBL" id="FOCF01000002">
    <property type="protein sequence ID" value="SEM80872.1"/>
    <property type="molecule type" value="Genomic_DNA"/>
</dbReference>
<dbReference type="AlphaFoldDB" id="A0A1H8BDI7"/>
<sequence>MATTGMILAQMLALQLAQVSPPPAPEGCAATSPLTSEYEGWYAMQGVSAGTGIAAPATLALGRSVRATLVPVARVTFPAAVARSVDAGGMGGVFAVDVDKPGVYRLAEDSIAWIDMVAGDKLLTAVAHGHGPECSGIRKYVDFRLTAPGRYLVQVAGSKVAGIALMVSRVGD</sequence>
<dbReference type="Proteomes" id="UP000199206">
    <property type="component" value="Unassembled WGS sequence"/>
</dbReference>
<reference evidence="2" key="1">
    <citation type="submission" date="2016-10" db="EMBL/GenBank/DDBJ databases">
        <authorList>
            <person name="Varghese N."/>
            <person name="Submissions S."/>
        </authorList>
    </citation>
    <scope>NUCLEOTIDE SEQUENCE [LARGE SCALE GENOMIC DNA]</scope>
    <source>
        <strain evidence="2">S6-262</strain>
    </source>
</reference>
<evidence type="ECO:0000313" key="1">
    <source>
        <dbReference type="EMBL" id="SEM80872.1"/>
    </source>
</evidence>
<protein>
    <recommendedName>
        <fullName evidence="3">Homogentisate 1,2-dioxygenase</fullName>
    </recommendedName>
</protein>
<proteinExistence type="predicted"/>
<evidence type="ECO:0008006" key="3">
    <source>
        <dbReference type="Google" id="ProtNLM"/>
    </source>
</evidence>
<keyword evidence="2" id="KW-1185">Reference proteome</keyword>
<gene>
    <name evidence="1" type="ORF">SAMN05192583_1320</name>
</gene>
<accession>A0A1H8BDI7</accession>
<organism evidence="1 2">
    <name type="scientific">Sphingomonas gellani</name>
    <dbReference type="NCBI Taxonomy" id="1166340"/>
    <lineage>
        <taxon>Bacteria</taxon>
        <taxon>Pseudomonadati</taxon>
        <taxon>Pseudomonadota</taxon>
        <taxon>Alphaproteobacteria</taxon>
        <taxon>Sphingomonadales</taxon>
        <taxon>Sphingomonadaceae</taxon>
        <taxon>Sphingomonas</taxon>
    </lineage>
</organism>